<evidence type="ECO:0000313" key="1">
    <source>
        <dbReference type="EMBL" id="RKN86142.1"/>
    </source>
</evidence>
<dbReference type="GO" id="GO:0005506">
    <property type="term" value="F:iron ion binding"/>
    <property type="evidence" value="ECO:0007669"/>
    <property type="project" value="UniProtKB-ARBA"/>
</dbReference>
<accession>A0A3B0CLQ0</accession>
<dbReference type="Proteomes" id="UP000282311">
    <property type="component" value="Unassembled WGS sequence"/>
</dbReference>
<evidence type="ECO:0000313" key="2">
    <source>
        <dbReference type="Proteomes" id="UP000282311"/>
    </source>
</evidence>
<dbReference type="PANTHER" id="PTHR20883:SF48">
    <property type="entry name" value="ECTOINE DIOXYGENASE"/>
    <property type="match status" value="1"/>
</dbReference>
<dbReference type="Gene3D" id="2.60.120.620">
    <property type="entry name" value="q2cbj1_9rhob like domain"/>
    <property type="match status" value="1"/>
</dbReference>
<comment type="caution">
    <text evidence="1">The sequence shown here is derived from an EMBL/GenBank/DDBJ whole genome shotgun (WGS) entry which is preliminary data.</text>
</comment>
<dbReference type="SUPFAM" id="SSF51197">
    <property type="entry name" value="Clavaminate synthase-like"/>
    <property type="match status" value="1"/>
</dbReference>
<evidence type="ECO:0008006" key="3">
    <source>
        <dbReference type="Google" id="ProtNLM"/>
    </source>
</evidence>
<name>A0A3B0CLQ0_9BACL</name>
<dbReference type="EMBL" id="RBAH01000002">
    <property type="protein sequence ID" value="RKN86142.1"/>
    <property type="molecule type" value="Genomic_DNA"/>
</dbReference>
<proteinExistence type="predicted"/>
<sequence>METKPLTYRYEFEGNELQGIRDCTEEHGFAIVKQLLSVSAIERLKDEVRRVIGPMFQNDTILSITDPAFIEKSPVMAELMAFEPLMRIASYLNGGEPITLNRSAAIYKKPGAAGDAAKSGVHAWHTDWDPLEHPYGANAVLNNSGAASLWFYLTGSSPQNGGLAILPDSHTEDWAGPAGFEFTPGRKSFYRTGTEAVPYCGMDAPGMMPVLTEPGDLVIFAERTYHGVYAHRGTEDRLSCGLSFRSSARELGPLWPVPESARRFIEACPPERRHLVEGYTGFDGSWRSGLNE</sequence>
<dbReference type="GO" id="GO:0016706">
    <property type="term" value="F:2-oxoglutarate-dependent dioxygenase activity"/>
    <property type="evidence" value="ECO:0007669"/>
    <property type="project" value="UniProtKB-ARBA"/>
</dbReference>
<dbReference type="OrthoDB" id="2533724at2"/>
<protein>
    <recommendedName>
        <fullName evidence="3">Phytanoyl-CoA dioxygenase family protein</fullName>
    </recommendedName>
</protein>
<dbReference type="PANTHER" id="PTHR20883">
    <property type="entry name" value="PHYTANOYL-COA DIOXYGENASE DOMAIN CONTAINING 1"/>
    <property type="match status" value="1"/>
</dbReference>
<dbReference type="Pfam" id="PF05721">
    <property type="entry name" value="PhyH"/>
    <property type="match status" value="1"/>
</dbReference>
<dbReference type="RefSeq" id="WP_120745834.1">
    <property type="nucleotide sequence ID" value="NZ_RBAH01000002.1"/>
</dbReference>
<dbReference type="InterPro" id="IPR008775">
    <property type="entry name" value="Phytyl_CoA_dOase-like"/>
</dbReference>
<organism evidence="1 2">
    <name type="scientific">Paenibacillus ginsengarvi</name>
    <dbReference type="NCBI Taxonomy" id="400777"/>
    <lineage>
        <taxon>Bacteria</taxon>
        <taxon>Bacillati</taxon>
        <taxon>Bacillota</taxon>
        <taxon>Bacilli</taxon>
        <taxon>Bacillales</taxon>
        <taxon>Paenibacillaceae</taxon>
        <taxon>Paenibacillus</taxon>
    </lineage>
</organism>
<keyword evidence="2" id="KW-1185">Reference proteome</keyword>
<reference evidence="1 2" key="1">
    <citation type="journal article" date="2007" name="Int. J. Syst. Evol. Microbiol.">
        <title>Paenibacillus ginsengarvi sp. nov., isolated from soil from ginseng cultivation.</title>
        <authorList>
            <person name="Yoon M.H."/>
            <person name="Ten L.N."/>
            <person name="Im W.T."/>
        </authorList>
    </citation>
    <scope>NUCLEOTIDE SEQUENCE [LARGE SCALE GENOMIC DNA]</scope>
    <source>
        <strain evidence="1 2">KCTC 13059</strain>
    </source>
</reference>
<gene>
    <name evidence="1" type="ORF">D7M11_03790</name>
</gene>
<dbReference type="AlphaFoldDB" id="A0A3B0CLQ0"/>